<sequence>MQESITFTDKAHKIKPWRLPSHQDYLFMNANIVNTLDGTILSNHTVFISGGIIKSIISPSTDASNIPDPESPSTKVINLEGKYLCPGLIDAHVHLMAVPGFEDLSKAFGNPFAVSAFRQPYVCGQMLARGFTTVRDCGGATLALKEAIEDGVFPGPRLFISCHALSQTGGHGDIRGPHNHTECCGGANGDLGRICDGVPDCIKAAREQIRTGADFIKIMGGGGVSTPTDKLEHLQFTPEEMKAITTVAANADMWATAHAYTPTSIRHAIDNGCKGIEHGNLLDEQTAALMAEKDIFLTPTLTTYSEMNSPEWPNYLPTESATKNEQVLQAGINSLRIASEAGVTICFGTDLLGPLGAAQTHEFKIRSQVLPPTALLQTATINPARMLRQEERLGQIKEGFVADMLVLNQNPLEDILVLDRPEEHLLVVMKEGRVFKSRWSKLPADTPRAQVLIE</sequence>
<protein>
    <recommendedName>
        <fullName evidence="1">Amidohydrolase-related domain-containing protein</fullName>
    </recommendedName>
</protein>
<proteinExistence type="predicted"/>
<dbReference type="SUPFAM" id="SSF51556">
    <property type="entry name" value="Metallo-dependent hydrolases"/>
    <property type="match status" value="1"/>
</dbReference>
<dbReference type="InterPro" id="IPR057744">
    <property type="entry name" value="OTAase-like"/>
</dbReference>
<dbReference type="GO" id="GO:0016810">
    <property type="term" value="F:hydrolase activity, acting on carbon-nitrogen (but not peptide) bonds"/>
    <property type="evidence" value="ECO:0007669"/>
    <property type="project" value="InterPro"/>
</dbReference>
<evidence type="ECO:0000313" key="3">
    <source>
        <dbReference type="Proteomes" id="UP000298493"/>
    </source>
</evidence>
<dbReference type="PANTHER" id="PTHR43135:SF3">
    <property type="entry name" value="ALPHA-D-RIBOSE 1-METHYLPHOSPHONATE 5-TRIPHOSPHATE DIPHOSPHATASE"/>
    <property type="match status" value="1"/>
</dbReference>
<dbReference type="InterPro" id="IPR006680">
    <property type="entry name" value="Amidohydro-rel"/>
</dbReference>
<dbReference type="AlphaFoldDB" id="A0A4Z1PH16"/>
<comment type="caution">
    <text evidence="2">The sequence shown here is derived from an EMBL/GenBank/DDBJ whole genome shotgun (WGS) entry which is preliminary data.</text>
</comment>
<evidence type="ECO:0000259" key="1">
    <source>
        <dbReference type="Pfam" id="PF01979"/>
    </source>
</evidence>
<dbReference type="InterPro" id="IPR032466">
    <property type="entry name" value="Metal_Hydrolase"/>
</dbReference>
<dbReference type="InterPro" id="IPR051781">
    <property type="entry name" value="Metallo-dep_Hydrolase"/>
</dbReference>
<organism evidence="2 3">
    <name type="scientific">Venturia nashicola</name>
    <dbReference type="NCBI Taxonomy" id="86259"/>
    <lineage>
        <taxon>Eukaryota</taxon>
        <taxon>Fungi</taxon>
        <taxon>Dikarya</taxon>
        <taxon>Ascomycota</taxon>
        <taxon>Pezizomycotina</taxon>
        <taxon>Dothideomycetes</taxon>
        <taxon>Pleosporomycetidae</taxon>
        <taxon>Venturiales</taxon>
        <taxon>Venturiaceae</taxon>
        <taxon>Venturia</taxon>
    </lineage>
</organism>
<dbReference type="CDD" id="cd01299">
    <property type="entry name" value="Met_dep_hydrolase_A"/>
    <property type="match status" value="1"/>
</dbReference>
<dbReference type="EMBL" id="SNSC02000010">
    <property type="protein sequence ID" value="TID20924.1"/>
    <property type="molecule type" value="Genomic_DNA"/>
</dbReference>
<dbReference type="InterPro" id="IPR011059">
    <property type="entry name" value="Metal-dep_hydrolase_composite"/>
</dbReference>
<dbReference type="Pfam" id="PF01979">
    <property type="entry name" value="Amidohydro_1"/>
    <property type="match status" value="1"/>
</dbReference>
<dbReference type="SUPFAM" id="SSF51338">
    <property type="entry name" value="Composite domain of metallo-dependent hydrolases"/>
    <property type="match status" value="1"/>
</dbReference>
<gene>
    <name evidence="2" type="ORF">E6O75_ATG05689</name>
</gene>
<reference evidence="2 3" key="1">
    <citation type="submission" date="2019-04" db="EMBL/GenBank/DDBJ databases">
        <title>High contiguity whole genome sequence and gene annotation resource for two Venturia nashicola isolates.</title>
        <authorList>
            <person name="Prokchorchik M."/>
            <person name="Won K."/>
            <person name="Lee Y."/>
            <person name="Choi E.D."/>
            <person name="Segonzac C."/>
            <person name="Sohn K.H."/>
        </authorList>
    </citation>
    <scope>NUCLEOTIDE SEQUENCE [LARGE SCALE GENOMIC DNA]</scope>
    <source>
        <strain evidence="2 3">PRI2</strain>
    </source>
</reference>
<dbReference type="Gene3D" id="2.30.40.10">
    <property type="entry name" value="Urease, subunit C, domain 1"/>
    <property type="match status" value="1"/>
</dbReference>
<dbReference type="Gene3D" id="3.20.20.140">
    <property type="entry name" value="Metal-dependent hydrolases"/>
    <property type="match status" value="1"/>
</dbReference>
<dbReference type="STRING" id="86259.A0A4Z1PH16"/>
<evidence type="ECO:0000313" key="2">
    <source>
        <dbReference type="EMBL" id="TID20924.1"/>
    </source>
</evidence>
<feature type="domain" description="Amidohydrolase-related" evidence="1">
    <location>
        <begin position="83"/>
        <end position="433"/>
    </location>
</feature>
<accession>A0A4Z1PH16</accession>
<keyword evidence="3" id="KW-1185">Reference proteome</keyword>
<dbReference type="PANTHER" id="PTHR43135">
    <property type="entry name" value="ALPHA-D-RIBOSE 1-METHYLPHOSPHONATE 5-TRIPHOSPHATE DIPHOSPHATASE"/>
    <property type="match status" value="1"/>
</dbReference>
<name>A0A4Z1PH16_9PEZI</name>
<dbReference type="Proteomes" id="UP000298493">
    <property type="component" value="Unassembled WGS sequence"/>
</dbReference>